<proteinExistence type="predicted"/>
<dbReference type="InterPro" id="IPR029050">
    <property type="entry name" value="Immunoprotect_excell_Ig-like"/>
</dbReference>
<evidence type="ECO:0000313" key="5">
    <source>
        <dbReference type="Proteomes" id="UP000602076"/>
    </source>
</evidence>
<keyword evidence="1" id="KW-0732">Signal</keyword>
<evidence type="ECO:0000256" key="1">
    <source>
        <dbReference type="ARBA" id="ARBA00022729"/>
    </source>
</evidence>
<organism evidence="4 5">
    <name type="scientific">Peribacillus faecalis</name>
    <dbReference type="NCBI Taxonomy" id="2772559"/>
    <lineage>
        <taxon>Bacteria</taxon>
        <taxon>Bacillati</taxon>
        <taxon>Bacillota</taxon>
        <taxon>Bacilli</taxon>
        <taxon>Bacillales</taxon>
        <taxon>Bacillaceae</taxon>
        <taxon>Peribacillus</taxon>
    </lineage>
</organism>
<feature type="domain" description="DUF4352" evidence="3">
    <location>
        <begin position="48"/>
        <end position="177"/>
    </location>
</feature>
<name>A0A927CZW7_9BACI</name>
<keyword evidence="5" id="KW-1185">Reference proteome</keyword>
<evidence type="ECO:0000259" key="3">
    <source>
        <dbReference type="Pfam" id="PF11611"/>
    </source>
</evidence>
<reference evidence="4" key="1">
    <citation type="submission" date="2020-09" db="EMBL/GenBank/DDBJ databases">
        <title>Bacillus faecalis sp. nov., a moderately halophilic bacterium isolated from cow faeces.</title>
        <authorList>
            <person name="Jiang L."/>
            <person name="Lee J."/>
        </authorList>
    </citation>
    <scope>NUCLEOTIDE SEQUENCE</scope>
    <source>
        <strain evidence="4">AGMB 02131</strain>
    </source>
</reference>
<keyword evidence="2" id="KW-0812">Transmembrane</keyword>
<evidence type="ECO:0000313" key="4">
    <source>
        <dbReference type="EMBL" id="MBD3110149.1"/>
    </source>
</evidence>
<keyword evidence="2" id="KW-0472">Membrane</keyword>
<dbReference type="AlphaFoldDB" id="A0A927CZW7"/>
<dbReference type="Proteomes" id="UP000602076">
    <property type="component" value="Unassembled WGS sequence"/>
</dbReference>
<feature type="transmembrane region" description="Helical" evidence="2">
    <location>
        <begin position="7"/>
        <end position="26"/>
    </location>
</feature>
<protein>
    <submittedName>
        <fullName evidence="4">DUF4352 domain-containing protein</fullName>
    </submittedName>
</protein>
<sequence>MKKIGKFILIVFGVIIAFGIIASMLGDDETSSSDKASTKSAATEEKVYQVGEKVEAGKLAYEVTNISVTNEIASDNEFVESAVTEGQFIIIDVTAYNNDSEARMVDSNMFKMKDDQGREFQPSSDSEVMMLVDGMMDFFLQDINPGLSKSGQLVFELPADATSYTLEVSSGFGWSGGEYEQIQLK</sequence>
<dbReference type="Pfam" id="PF11611">
    <property type="entry name" value="DUF4352"/>
    <property type="match status" value="1"/>
</dbReference>
<dbReference type="RefSeq" id="WP_190999674.1">
    <property type="nucleotide sequence ID" value="NZ_JACXSI010000055.1"/>
</dbReference>
<gene>
    <name evidence="4" type="ORF">IEO70_17590</name>
</gene>
<dbReference type="Gene3D" id="2.60.40.1240">
    <property type="match status" value="1"/>
</dbReference>
<comment type="caution">
    <text evidence="4">The sequence shown here is derived from an EMBL/GenBank/DDBJ whole genome shotgun (WGS) entry which is preliminary data.</text>
</comment>
<dbReference type="InterPro" id="IPR029051">
    <property type="entry name" value="DUF4352"/>
</dbReference>
<dbReference type="EMBL" id="JACXSI010000055">
    <property type="protein sequence ID" value="MBD3110149.1"/>
    <property type="molecule type" value="Genomic_DNA"/>
</dbReference>
<keyword evidence="2" id="KW-1133">Transmembrane helix</keyword>
<evidence type="ECO:0000256" key="2">
    <source>
        <dbReference type="SAM" id="Phobius"/>
    </source>
</evidence>
<accession>A0A927CZW7</accession>